<dbReference type="Proteomes" id="UP001066276">
    <property type="component" value="Chromosome 4_2"/>
</dbReference>
<reference evidence="2" key="1">
    <citation type="journal article" date="2022" name="bioRxiv">
        <title>Sequencing and chromosome-scale assembly of the giantPleurodeles waltlgenome.</title>
        <authorList>
            <person name="Brown T."/>
            <person name="Elewa A."/>
            <person name="Iarovenko S."/>
            <person name="Subramanian E."/>
            <person name="Araus A.J."/>
            <person name="Petzold A."/>
            <person name="Susuki M."/>
            <person name="Suzuki K.-i.T."/>
            <person name="Hayashi T."/>
            <person name="Toyoda A."/>
            <person name="Oliveira C."/>
            <person name="Osipova E."/>
            <person name="Leigh N.D."/>
            <person name="Simon A."/>
            <person name="Yun M.H."/>
        </authorList>
    </citation>
    <scope>NUCLEOTIDE SEQUENCE</scope>
    <source>
        <strain evidence="2">20211129_DDA</strain>
        <tissue evidence="2">Liver</tissue>
    </source>
</reference>
<comment type="caution">
    <text evidence="2">The sequence shown here is derived from an EMBL/GenBank/DDBJ whole genome shotgun (WGS) entry which is preliminary data.</text>
</comment>
<evidence type="ECO:0000313" key="2">
    <source>
        <dbReference type="EMBL" id="KAJ1161526.1"/>
    </source>
</evidence>
<name>A0AAV7S976_PLEWA</name>
<organism evidence="2 3">
    <name type="scientific">Pleurodeles waltl</name>
    <name type="common">Iberian ribbed newt</name>
    <dbReference type="NCBI Taxonomy" id="8319"/>
    <lineage>
        <taxon>Eukaryota</taxon>
        <taxon>Metazoa</taxon>
        <taxon>Chordata</taxon>
        <taxon>Craniata</taxon>
        <taxon>Vertebrata</taxon>
        <taxon>Euteleostomi</taxon>
        <taxon>Amphibia</taxon>
        <taxon>Batrachia</taxon>
        <taxon>Caudata</taxon>
        <taxon>Salamandroidea</taxon>
        <taxon>Salamandridae</taxon>
        <taxon>Pleurodelinae</taxon>
        <taxon>Pleurodeles</taxon>
    </lineage>
</organism>
<accession>A0AAV7S976</accession>
<evidence type="ECO:0000256" key="1">
    <source>
        <dbReference type="SAM" id="MobiDB-lite"/>
    </source>
</evidence>
<protein>
    <submittedName>
        <fullName evidence="2">Uncharacterized protein</fullName>
    </submittedName>
</protein>
<proteinExistence type="predicted"/>
<sequence>MKARGMDAISRSVSAENLGAWLEADGVACSEQSSRWPPDINSYPAPPADRNPDWGPRSCGGSNVHHEEIVLGLMMPCMASAAGVQQIPTVQNGSPDERDVELLKRSPDLELGTGQSTVWRVAEG</sequence>
<keyword evidence="3" id="KW-1185">Reference proteome</keyword>
<evidence type="ECO:0000313" key="3">
    <source>
        <dbReference type="Proteomes" id="UP001066276"/>
    </source>
</evidence>
<dbReference type="EMBL" id="JANPWB010000008">
    <property type="protein sequence ID" value="KAJ1161526.1"/>
    <property type="molecule type" value="Genomic_DNA"/>
</dbReference>
<dbReference type="AlphaFoldDB" id="A0AAV7S976"/>
<feature type="region of interest" description="Disordered" evidence="1">
    <location>
        <begin position="31"/>
        <end position="59"/>
    </location>
</feature>
<gene>
    <name evidence="2" type="ORF">NDU88_002011</name>
</gene>